<evidence type="ECO:0000256" key="3">
    <source>
        <dbReference type="ARBA" id="ARBA00022692"/>
    </source>
</evidence>
<evidence type="ECO:0000313" key="9">
    <source>
        <dbReference type="Proteomes" id="UP000019063"/>
    </source>
</evidence>
<dbReference type="Pfam" id="PF02743">
    <property type="entry name" value="dCache_1"/>
    <property type="match status" value="1"/>
</dbReference>
<name>W4HJF6_9RHOB</name>
<keyword evidence="2" id="KW-1003">Cell membrane</keyword>
<comment type="caution">
    <text evidence="8">The sequence shown here is derived from an EMBL/GenBank/DDBJ whole genome shotgun (WGS) entry which is preliminary data.</text>
</comment>
<dbReference type="eggNOG" id="COG3850">
    <property type="taxonomic scope" value="Bacteria"/>
</dbReference>
<evidence type="ECO:0000256" key="2">
    <source>
        <dbReference type="ARBA" id="ARBA00022475"/>
    </source>
</evidence>
<dbReference type="GO" id="GO:0005886">
    <property type="term" value="C:plasma membrane"/>
    <property type="evidence" value="ECO:0007669"/>
    <property type="project" value="UniProtKB-SubCell"/>
</dbReference>
<keyword evidence="3 6" id="KW-0812">Transmembrane</keyword>
<dbReference type="Gene3D" id="3.30.450.20">
    <property type="entry name" value="PAS domain"/>
    <property type="match status" value="1"/>
</dbReference>
<feature type="domain" description="Cache" evidence="7">
    <location>
        <begin position="89"/>
        <end position="288"/>
    </location>
</feature>
<keyword evidence="9" id="KW-1185">Reference proteome</keyword>
<dbReference type="CDD" id="cd12914">
    <property type="entry name" value="PDC1_DGC_like"/>
    <property type="match status" value="1"/>
</dbReference>
<evidence type="ECO:0000259" key="7">
    <source>
        <dbReference type="Pfam" id="PF02743"/>
    </source>
</evidence>
<dbReference type="EMBL" id="AQQW01000007">
    <property type="protein sequence ID" value="ETW12271.1"/>
    <property type="molecule type" value="Genomic_DNA"/>
</dbReference>
<dbReference type="Gene3D" id="6.10.340.10">
    <property type="match status" value="1"/>
</dbReference>
<protein>
    <recommendedName>
        <fullName evidence="7">Cache domain-containing protein</fullName>
    </recommendedName>
</protein>
<organism evidence="8 9">
    <name type="scientific">Roseivivax marinus</name>
    <dbReference type="NCBI Taxonomy" id="1379903"/>
    <lineage>
        <taxon>Bacteria</taxon>
        <taxon>Pseudomonadati</taxon>
        <taxon>Pseudomonadota</taxon>
        <taxon>Alphaproteobacteria</taxon>
        <taxon>Rhodobacterales</taxon>
        <taxon>Roseobacteraceae</taxon>
        <taxon>Roseivivax</taxon>
    </lineage>
</organism>
<dbReference type="Proteomes" id="UP000019063">
    <property type="component" value="Unassembled WGS sequence"/>
</dbReference>
<dbReference type="RefSeq" id="WP_043844776.1">
    <property type="nucleotide sequence ID" value="NZ_AQQW01000007.1"/>
</dbReference>
<feature type="transmembrane region" description="Helical" evidence="6">
    <location>
        <begin position="21"/>
        <end position="47"/>
    </location>
</feature>
<evidence type="ECO:0000256" key="5">
    <source>
        <dbReference type="ARBA" id="ARBA00023136"/>
    </source>
</evidence>
<sequence>MTETPAKDRRRADPRSVLPRLSLAGATYGFVLVTAIAVLAGVLLLFVTRSDRVLDTALDSAVRLRSEAAAETYARLLHSDWLDLEQVAEDIPTMSDEAMRGLLDGLQGDGRRLSWVGFADTEGTVIAASDRTLEGESVAERPWFRNGLRGGFAGDVHEALLLARRMPGRSADGPLRLLDLARPVRNEDGDVIGVVGMHIDFGWAERALADTARTLDLDVYLINPNGEVIVASDGGRPSPEELEILRTARSGAVTAGRETWPDGQDYFSSLVNGVGYGDLPSFGWRMVGRLPADSFRSGLSDLRGTILIAGLGLAAIVAIFTAIFTLVFVRPIGALGDLSERIADGETVYPPEYGGTREAARISGALARLQDRRVRDRRT</sequence>
<comment type="subcellular location">
    <subcellularLocation>
        <location evidence="1">Cell membrane</location>
        <topology evidence="1">Multi-pass membrane protein</topology>
    </subcellularLocation>
</comment>
<evidence type="ECO:0000256" key="4">
    <source>
        <dbReference type="ARBA" id="ARBA00022989"/>
    </source>
</evidence>
<dbReference type="AlphaFoldDB" id="W4HJF6"/>
<dbReference type="InterPro" id="IPR029151">
    <property type="entry name" value="Sensor-like_sf"/>
</dbReference>
<evidence type="ECO:0000256" key="1">
    <source>
        <dbReference type="ARBA" id="ARBA00004651"/>
    </source>
</evidence>
<accession>W4HJF6</accession>
<keyword evidence="5 6" id="KW-0472">Membrane</keyword>
<evidence type="ECO:0000256" key="6">
    <source>
        <dbReference type="SAM" id="Phobius"/>
    </source>
</evidence>
<dbReference type="STRING" id="1379903.ATO8_12001"/>
<dbReference type="InterPro" id="IPR033479">
    <property type="entry name" value="dCache_1"/>
</dbReference>
<dbReference type="PATRIC" id="fig|1317118.6.peg.2471"/>
<gene>
    <name evidence="8" type="ORF">ATO8_12001</name>
</gene>
<evidence type="ECO:0000313" key="8">
    <source>
        <dbReference type="EMBL" id="ETW12271.1"/>
    </source>
</evidence>
<dbReference type="SUPFAM" id="SSF103190">
    <property type="entry name" value="Sensory domain-like"/>
    <property type="match status" value="1"/>
</dbReference>
<feature type="transmembrane region" description="Helical" evidence="6">
    <location>
        <begin position="306"/>
        <end position="329"/>
    </location>
</feature>
<reference evidence="8 9" key="1">
    <citation type="journal article" date="2014" name="Antonie Van Leeuwenhoek">
        <title>Roseivivax atlanticus sp. nov., isolated from surface seawater of the Atlantic Ocean.</title>
        <authorList>
            <person name="Li G."/>
            <person name="Lai Q."/>
            <person name="Liu X."/>
            <person name="Sun F."/>
            <person name="Shao Z."/>
        </authorList>
    </citation>
    <scope>NUCLEOTIDE SEQUENCE [LARGE SCALE GENOMIC DNA]</scope>
    <source>
        <strain evidence="8 9">22II-s10s</strain>
    </source>
</reference>
<keyword evidence="4 6" id="KW-1133">Transmembrane helix</keyword>
<proteinExistence type="predicted"/>